<keyword evidence="2" id="KW-1185">Reference proteome</keyword>
<sequence>MQDNISILEWKVFVEKKRKKKMLVKLIWSDTDKLTLIISPNIKVNSFIIDEKEGFLFYDIEGKQITDPIPSIIPGSALIDGQIPVKAISDGNVTLYGKSLSNQEIDELNQSIH</sequence>
<accession>A0A511ZEA9</accession>
<comment type="caution">
    <text evidence="1">The sequence shown here is derived from an EMBL/GenBank/DDBJ whole genome shotgun (WGS) entry which is preliminary data.</text>
</comment>
<proteinExistence type="predicted"/>
<evidence type="ECO:0000313" key="1">
    <source>
        <dbReference type="EMBL" id="GEN85784.1"/>
    </source>
</evidence>
<organism evidence="1 2">
    <name type="scientific">Oceanobacillus sojae</name>
    <dbReference type="NCBI Taxonomy" id="582851"/>
    <lineage>
        <taxon>Bacteria</taxon>
        <taxon>Bacillati</taxon>
        <taxon>Bacillota</taxon>
        <taxon>Bacilli</taxon>
        <taxon>Bacillales</taxon>
        <taxon>Bacillaceae</taxon>
        <taxon>Oceanobacillus</taxon>
    </lineage>
</organism>
<protein>
    <submittedName>
        <fullName evidence="1">Uncharacterized protein</fullName>
    </submittedName>
</protein>
<dbReference type="RefSeq" id="WP_186813524.1">
    <property type="nucleotide sequence ID" value="NZ_BJYM01000002.1"/>
</dbReference>
<dbReference type="Proteomes" id="UP000321558">
    <property type="component" value="Unassembled WGS sequence"/>
</dbReference>
<gene>
    <name evidence="1" type="ORF">OSO01_05230</name>
</gene>
<dbReference type="EMBL" id="BJYM01000002">
    <property type="protein sequence ID" value="GEN85784.1"/>
    <property type="molecule type" value="Genomic_DNA"/>
</dbReference>
<evidence type="ECO:0000313" key="2">
    <source>
        <dbReference type="Proteomes" id="UP000321558"/>
    </source>
</evidence>
<dbReference type="AlphaFoldDB" id="A0A511ZEA9"/>
<reference evidence="1 2" key="1">
    <citation type="submission" date="2019-07" db="EMBL/GenBank/DDBJ databases">
        <title>Whole genome shotgun sequence of Oceanobacillus sojae NBRC 105379.</title>
        <authorList>
            <person name="Hosoyama A."/>
            <person name="Uohara A."/>
            <person name="Ohji S."/>
            <person name="Ichikawa N."/>
        </authorList>
    </citation>
    <scope>NUCLEOTIDE SEQUENCE [LARGE SCALE GENOMIC DNA]</scope>
    <source>
        <strain evidence="1 2">NBRC 105379</strain>
    </source>
</reference>
<name>A0A511ZEA9_9BACI</name>